<reference evidence="3" key="1">
    <citation type="journal article" date="2014" name="Int. J. Syst. Evol. Microbiol.">
        <title>Complete genome sequence of Corynebacterium casei LMG S-19264T (=DSM 44701T), isolated from a smear-ripened cheese.</title>
        <authorList>
            <consortium name="US DOE Joint Genome Institute (JGI-PGF)"/>
            <person name="Walter F."/>
            <person name="Albersmeier A."/>
            <person name="Kalinowski J."/>
            <person name="Ruckert C."/>
        </authorList>
    </citation>
    <scope>NUCLEOTIDE SEQUENCE</scope>
    <source>
        <strain evidence="3">CGMCC 1.12921</strain>
    </source>
</reference>
<keyword evidence="4" id="KW-1185">Reference proteome</keyword>
<keyword evidence="3" id="KW-0808">Transferase</keyword>
<name>A0A8J2Y628_9PROT</name>
<accession>A0A8J2Y628</accession>
<dbReference type="AlphaFoldDB" id="A0A8J2Y628"/>
<dbReference type="Pfam" id="PF08818">
    <property type="entry name" value="DUF1801"/>
    <property type="match status" value="1"/>
</dbReference>
<dbReference type="RefSeq" id="WP_188160353.1">
    <property type="nucleotide sequence ID" value="NZ_BMGH01000001.1"/>
</dbReference>
<dbReference type="Proteomes" id="UP000613582">
    <property type="component" value="Unassembled WGS sequence"/>
</dbReference>
<organism evidence="3 4">
    <name type="scientific">Aquisalinus flavus</name>
    <dbReference type="NCBI Taxonomy" id="1526572"/>
    <lineage>
        <taxon>Bacteria</taxon>
        <taxon>Pseudomonadati</taxon>
        <taxon>Pseudomonadota</taxon>
        <taxon>Alphaproteobacteria</taxon>
        <taxon>Parvularculales</taxon>
        <taxon>Parvularculaceae</taxon>
        <taxon>Aquisalinus</taxon>
    </lineage>
</organism>
<gene>
    <name evidence="3" type="ORF">GCM10011342_12030</name>
</gene>
<evidence type="ECO:0000313" key="3">
    <source>
        <dbReference type="EMBL" id="GGD04636.1"/>
    </source>
</evidence>
<feature type="compositionally biased region" description="Polar residues" evidence="1">
    <location>
        <begin position="13"/>
        <end position="30"/>
    </location>
</feature>
<evidence type="ECO:0000313" key="4">
    <source>
        <dbReference type="Proteomes" id="UP000613582"/>
    </source>
</evidence>
<evidence type="ECO:0000256" key="1">
    <source>
        <dbReference type="SAM" id="MobiDB-lite"/>
    </source>
</evidence>
<reference evidence="3" key="2">
    <citation type="submission" date="2020-09" db="EMBL/GenBank/DDBJ databases">
        <authorList>
            <person name="Sun Q."/>
            <person name="Zhou Y."/>
        </authorList>
    </citation>
    <scope>NUCLEOTIDE SEQUENCE</scope>
    <source>
        <strain evidence="3">CGMCC 1.12921</strain>
    </source>
</reference>
<comment type="caution">
    <text evidence="3">The sequence shown here is derived from an EMBL/GenBank/DDBJ whole genome shotgun (WGS) entry which is preliminary data.</text>
</comment>
<dbReference type="InterPro" id="IPR014922">
    <property type="entry name" value="YdhG-like"/>
</dbReference>
<feature type="domain" description="YdhG-like" evidence="2">
    <location>
        <begin position="56"/>
        <end position="145"/>
    </location>
</feature>
<sequence length="153" mass="16639">MGRTKDQIPEAKLTSSTKQGATPTLLSGGNPQIPKGVGDAPVQAWIAAAPGWKGDLAVRIDAIIAEMVPDAEKAVKWNSPFYGVEQGRWFASLHCYTKFLRVTFFDGSALNPPPKKTSKYERVRYHDIPEGGLDEAQFADWIAQAAALPGEKL</sequence>
<evidence type="ECO:0000259" key="2">
    <source>
        <dbReference type="Pfam" id="PF08818"/>
    </source>
</evidence>
<dbReference type="EMBL" id="BMGH01000001">
    <property type="protein sequence ID" value="GGD04636.1"/>
    <property type="molecule type" value="Genomic_DNA"/>
</dbReference>
<dbReference type="SUPFAM" id="SSF159888">
    <property type="entry name" value="YdhG-like"/>
    <property type="match status" value="1"/>
</dbReference>
<dbReference type="GO" id="GO:0016301">
    <property type="term" value="F:kinase activity"/>
    <property type="evidence" value="ECO:0007669"/>
    <property type="project" value="UniProtKB-KW"/>
</dbReference>
<proteinExistence type="predicted"/>
<keyword evidence="3" id="KW-0418">Kinase</keyword>
<feature type="region of interest" description="Disordered" evidence="1">
    <location>
        <begin position="1"/>
        <end position="33"/>
    </location>
</feature>
<protein>
    <submittedName>
        <fullName evidence="3">Histidine kinase</fullName>
    </submittedName>
</protein>